<comment type="caution">
    <text evidence="1">The sequence shown here is derived from an EMBL/GenBank/DDBJ whole genome shotgun (WGS) entry which is preliminary data.</text>
</comment>
<accession>A0ACC4D7Q8</accession>
<name>A0ACC4D7Q8_PURLI</name>
<proteinExistence type="predicted"/>
<gene>
    <name evidence="1" type="ORF">ACCO45_013536</name>
</gene>
<dbReference type="EMBL" id="JBGNUJ010000013">
    <property type="protein sequence ID" value="KAL3951819.1"/>
    <property type="molecule type" value="Genomic_DNA"/>
</dbReference>
<evidence type="ECO:0000313" key="2">
    <source>
        <dbReference type="Proteomes" id="UP001638806"/>
    </source>
</evidence>
<sequence>MAPREPFKVHSLSKHIEDTKKGLSAEAQYNRRPAVKSAAAAVKKEPVAQGFFANNSDSDESSDSDSDSDDGSDYIKRLLPAHAKAPAKAPATAKATNHDEIADSDAERTKKTGVKKEPESSDTSDSSDSDSDSDASANGTKTNGTNGVSIKNEVTSSSSDSGSDSESDSESESESDEPAAAKPTAKPAAKKPEPEPSSSSSESESDSESESEAESVKAVETVKPAVNGTTTSSSGTSESDTSEESDSDSDEESGESAAADESIHMADRTGREVALPNFIAPDFVLRKGDDGSDVARVCSQANTDGKQVWYFTVPANVPISVIQDMEIPMDQGSRGERVFSHGGEDYGVSFESMAPKSSIQILVPSADSSQYQRAPRQVDQFMQVRRITHLGGGSVGPSAQRAARPQPKGLKARFQPLGVTSAMGRIGAPDEDADEEMADAPAAGATPDKVKKEKKRKEKDADTPRKGKRKHASSEDEAAAAAEQLRAESQTAETKTKKQKTTRGPSPDLGSDARKQTPVAPPAVPSQGFSFASLGEPAAASTPPKAKRGRKPKAEAAAPSSSQSLPPMKATPVSAPRQTAVPIPRSPAPSPRSRPSRSRTRPPRHPARTRAPSAAASARRRRSRARRRARSPAVQEGQEGDARPAAADCLEGAPAGFGSTNVAAAYGFLPPEQVARRCVERPRIYIWHGVGDLFKTLNLRLVRRERRLRYGVHGRLADAR</sequence>
<keyword evidence="2" id="KW-1185">Reference proteome</keyword>
<evidence type="ECO:0000313" key="1">
    <source>
        <dbReference type="EMBL" id="KAL3951819.1"/>
    </source>
</evidence>
<reference evidence="1" key="1">
    <citation type="submission" date="2024-12" db="EMBL/GenBank/DDBJ databases">
        <title>Comparative genomics and development of molecular markers within Purpureocillium lilacinum and among Purpureocillium species.</title>
        <authorList>
            <person name="Yeh Z.-Y."/>
            <person name="Ni N.-T."/>
            <person name="Lo P.-H."/>
            <person name="Mushyakhwo K."/>
            <person name="Lin C.-F."/>
            <person name="Nai Y.-S."/>
        </authorList>
    </citation>
    <scope>NUCLEOTIDE SEQUENCE</scope>
    <source>
        <strain evidence="1">NCHU-NPUST-175</strain>
    </source>
</reference>
<protein>
    <submittedName>
        <fullName evidence="1">Uncharacterized protein</fullName>
    </submittedName>
</protein>
<dbReference type="Proteomes" id="UP001638806">
    <property type="component" value="Unassembled WGS sequence"/>
</dbReference>
<organism evidence="1 2">
    <name type="scientific">Purpureocillium lilacinum</name>
    <name type="common">Paecilomyces lilacinus</name>
    <dbReference type="NCBI Taxonomy" id="33203"/>
    <lineage>
        <taxon>Eukaryota</taxon>
        <taxon>Fungi</taxon>
        <taxon>Dikarya</taxon>
        <taxon>Ascomycota</taxon>
        <taxon>Pezizomycotina</taxon>
        <taxon>Sordariomycetes</taxon>
        <taxon>Hypocreomycetidae</taxon>
        <taxon>Hypocreales</taxon>
        <taxon>Ophiocordycipitaceae</taxon>
        <taxon>Purpureocillium</taxon>
    </lineage>
</organism>